<dbReference type="InParanoid" id="A0A200QUL3"/>
<evidence type="ECO:0000313" key="3">
    <source>
        <dbReference type="EMBL" id="OVA14120.1"/>
    </source>
</evidence>
<dbReference type="PANTHER" id="PTHR21660:SF12">
    <property type="entry name" value="OS07G0462700 PROTEIN"/>
    <property type="match status" value="1"/>
</dbReference>
<dbReference type="Gene3D" id="3.10.129.10">
    <property type="entry name" value="Hotdog Thioesterase"/>
    <property type="match status" value="1"/>
</dbReference>
<dbReference type="InterPro" id="IPR029069">
    <property type="entry name" value="HotDog_dom_sf"/>
</dbReference>
<dbReference type="FunCoup" id="A0A200QUL3">
    <property type="interactions" value="27"/>
</dbReference>
<name>A0A200QUL3_MACCD</name>
<dbReference type="STRING" id="56857.A0A200QUL3"/>
<dbReference type="CDD" id="cd03443">
    <property type="entry name" value="PaaI_thioesterase"/>
    <property type="match status" value="1"/>
</dbReference>
<evidence type="ECO:0000256" key="1">
    <source>
        <dbReference type="ARBA" id="ARBA00008324"/>
    </source>
</evidence>
<dbReference type="EMBL" id="MVGT01001064">
    <property type="protein sequence ID" value="OVA14120.1"/>
    <property type="molecule type" value="Genomic_DNA"/>
</dbReference>
<reference evidence="3 4" key="1">
    <citation type="journal article" date="2017" name="Mol. Plant">
        <title>The Genome of Medicinal Plant Macleaya cordata Provides New Insights into Benzylisoquinoline Alkaloids Metabolism.</title>
        <authorList>
            <person name="Liu X."/>
            <person name="Liu Y."/>
            <person name="Huang P."/>
            <person name="Ma Y."/>
            <person name="Qing Z."/>
            <person name="Tang Q."/>
            <person name="Cao H."/>
            <person name="Cheng P."/>
            <person name="Zheng Y."/>
            <person name="Yuan Z."/>
            <person name="Zhou Y."/>
            <person name="Liu J."/>
            <person name="Tang Z."/>
            <person name="Zhuo Y."/>
            <person name="Zhang Y."/>
            <person name="Yu L."/>
            <person name="Huang J."/>
            <person name="Yang P."/>
            <person name="Peng Q."/>
            <person name="Zhang J."/>
            <person name="Jiang W."/>
            <person name="Zhang Z."/>
            <person name="Lin K."/>
            <person name="Ro D.K."/>
            <person name="Chen X."/>
            <person name="Xiong X."/>
            <person name="Shang Y."/>
            <person name="Huang S."/>
            <person name="Zeng J."/>
        </authorList>
    </citation>
    <scope>NUCLEOTIDE SEQUENCE [LARGE SCALE GENOMIC DNA]</scope>
    <source>
        <strain evidence="4">cv. BLH2017</strain>
        <tissue evidence="3">Root</tissue>
    </source>
</reference>
<proteinExistence type="inferred from homology"/>
<evidence type="ECO:0000259" key="2">
    <source>
        <dbReference type="Pfam" id="PF03061"/>
    </source>
</evidence>
<dbReference type="Pfam" id="PF03061">
    <property type="entry name" value="4HBT"/>
    <property type="match status" value="1"/>
</dbReference>
<feature type="domain" description="Thioesterase" evidence="2">
    <location>
        <begin position="86"/>
        <end position="163"/>
    </location>
</feature>
<comment type="caution">
    <text evidence="3">The sequence shown here is derived from an EMBL/GenBank/DDBJ whole genome shotgun (WGS) entry which is preliminary data.</text>
</comment>
<keyword evidence="4" id="KW-1185">Reference proteome</keyword>
<dbReference type="PANTHER" id="PTHR21660">
    <property type="entry name" value="THIOESTERASE SUPERFAMILY MEMBER-RELATED"/>
    <property type="match status" value="1"/>
</dbReference>
<dbReference type="AlphaFoldDB" id="A0A200QUL3"/>
<dbReference type="InterPro" id="IPR039298">
    <property type="entry name" value="ACOT13"/>
</dbReference>
<dbReference type="Proteomes" id="UP000195402">
    <property type="component" value="Unassembled WGS sequence"/>
</dbReference>
<dbReference type="SUPFAM" id="SSF54637">
    <property type="entry name" value="Thioesterase/thiol ester dehydrase-isomerase"/>
    <property type="match status" value="1"/>
</dbReference>
<protein>
    <submittedName>
        <fullName evidence="3">Thioesterase superfamily</fullName>
    </submittedName>
</protein>
<organism evidence="3 4">
    <name type="scientific">Macleaya cordata</name>
    <name type="common">Five-seeded plume-poppy</name>
    <name type="synonym">Bocconia cordata</name>
    <dbReference type="NCBI Taxonomy" id="56857"/>
    <lineage>
        <taxon>Eukaryota</taxon>
        <taxon>Viridiplantae</taxon>
        <taxon>Streptophyta</taxon>
        <taxon>Embryophyta</taxon>
        <taxon>Tracheophyta</taxon>
        <taxon>Spermatophyta</taxon>
        <taxon>Magnoliopsida</taxon>
        <taxon>Ranunculales</taxon>
        <taxon>Papaveraceae</taxon>
        <taxon>Papaveroideae</taxon>
        <taxon>Macleaya</taxon>
    </lineage>
</organism>
<accession>A0A200QUL3</accession>
<evidence type="ECO:0000313" key="4">
    <source>
        <dbReference type="Proteomes" id="UP000195402"/>
    </source>
</evidence>
<dbReference type="InterPro" id="IPR006683">
    <property type="entry name" value="Thioestr_dom"/>
</dbReference>
<dbReference type="OMA" id="FKIKETM"/>
<dbReference type="GO" id="GO:0047617">
    <property type="term" value="F:fatty acyl-CoA hydrolase activity"/>
    <property type="evidence" value="ECO:0007669"/>
    <property type="project" value="InterPro"/>
</dbReference>
<gene>
    <name evidence="3" type="ORF">BVC80_1787g210</name>
</gene>
<dbReference type="OrthoDB" id="46529at2759"/>
<sequence length="179" mass="19446">MAKPSIPQMASSSSIISSTANDNHLSLVSDTQLLFQSIGSFQNLPEVSIKKSFFSDMIRDLLKVDHIERGRVSCSLTVTPHVTNAYGTLHGGAVAIVAELVAMACARTIVDDDKDLFLGELAMSYLSSAGLNVELEVDGCIVRSSRNIMVASVEFRIKETKKVVYTARATFYIMPLANL</sequence>
<comment type="similarity">
    <text evidence="1">Belongs to the thioesterase PaaI family.</text>
</comment>